<dbReference type="RefSeq" id="WP_242287979.1">
    <property type="nucleotide sequence ID" value="NZ_JAKKSL010000004.1"/>
</dbReference>
<dbReference type="InterPro" id="IPR014987">
    <property type="entry name" value="UPF_YfcL"/>
</dbReference>
<keyword evidence="2" id="KW-1185">Reference proteome</keyword>
<gene>
    <name evidence="1" type="ORF">L3081_19850</name>
</gene>
<evidence type="ECO:0000313" key="2">
    <source>
        <dbReference type="Proteomes" id="UP001139646"/>
    </source>
</evidence>
<dbReference type="Pfam" id="PF08891">
    <property type="entry name" value="YfcL"/>
    <property type="match status" value="1"/>
</dbReference>
<proteinExistence type="predicted"/>
<dbReference type="EMBL" id="JAKKSL010000004">
    <property type="protein sequence ID" value="MCI2285216.1"/>
    <property type="molecule type" value="Genomic_DNA"/>
</dbReference>
<comment type="caution">
    <text evidence="1">The sequence shown here is derived from an EMBL/GenBank/DDBJ whole genome shotgun (WGS) entry which is preliminary data.</text>
</comment>
<sequence length="90" mass="10194">MLEKLSTLNEVYHYLDSLFEKNVDSDTLFASGYLRGFISLAASDKADEQEVITTPLIELISQKLIAAKTELSPQDNVIVQNFWIALQQKM</sequence>
<evidence type="ECO:0000313" key="1">
    <source>
        <dbReference type="EMBL" id="MCI2285216.1"/>
    </source>
</evidence>
<organism evidence="1 2">
    <name type="scientific">Colwellia maritima</name>
    <dbReference type="NCBI Taxonomy" id="2912588"/>
    <lineage>
        <taxon>Bacteria</taxon>
        <taxon>Pseudomonadati</taxon>
        <taxon>Pseudomonadota</taxon>
        <taxon>Gammaproteobacteria</taxon>
        <taxon>Alteromonadales</taxon>
        <taxon>Colwelliaceae</taxon>
        <taxon>Colwellia</taxon>
    </lineage>
</organism>
<dbReference type="Proteomes" id="UP001139646">
    <property type="component" value="Unassembled WGS sequence"/>
</dbReference>
<reference evidence="1" key="1">
    <citation type="submission" date="2022-01" db="EMBL/GenBank/DDBJ databases">
        <title>Colwellia maritima, isolated from seawater.</title>
        <authorList>
            <person name="Kristyanto S."/>
            <person name="Jung J."/>
            <person name="Jeon C.O."/>
        </authorList>
    </citation>
    <scope>NUCLEOTIDE SEQUENCE</scope>
    <source>
        <strain evidence="1">MSW7</strain>
    </source>
</reference>
<accession>A0ABS9X4S2</accession>
<name>A0ABS9X4S2_9GAMM</name>
<protein>
    <submittedName>
        <fullName evidence="1">YfcL family protein</fullName>
    </submittedName>
</protein>